<keyword evidence="2" id="KW-1185">Reference proteome</keyword>
<dbReference type="EMBL" id="CASHSV030000001">
    <property type="protein sequence ID" value="CAJ2632923.1"/>
    <property type="molecule type" value="Genomic_DNA"/>
</dbReference>
<sequence>MIVDTVPGVAEQKEHVTTVGNFVVPDLVSDSDLAFVTFPPPPPKPPESELSALSHGSSQTTTPHLFKSLENHSTPSKPPKPPDCVSFLISPSPPISDTTAKTDHYSIWLSELNSQGISCDEYCLNGAYGFCNIKGAPICKCWNSFEPMFLHECKMVEWSDVCVKKNWQVCKHFTRITLPHIASSLKCIQLCLLCIQHLNLMNNEIAIPTYNNVKKVYKYCWNGEAHIYIFHLALEYGYTINVTTKLVVYGYSVVLFKVLIGKNIHDPDECENSTLFNIGIASTTIVIFIDHEDKIIFRGVGNGMIYFVLVQCLLTNMLYYEEIICDITNIEVEKWGKTMHRRINSDDDTLTSNWNDLLADNIQDLEPKAADPISKSSSQFSAGHQSQGHQQLPALSGENNVGVAPSSSANSAPAKPRMRWTPELHEAFVEAVTQLGGSERATPKGVLKLMKVEGLTIYHVKSHLQKYRTARYRPESSEGVAEKKLSPIEDISSLDLKTGIEITQALRLQMEVQKRLHEQLEV</sequence>
<evidence type="ECO:0000313" key="2">
    <source>
        <dbReference type="Proteomes" id="UP001177021"/>
    </source>
</evidence>
<reference evidence="1" key="1">
    <citation type="submission" date="2023-10" db="EMBL/GenBank/DDBJ databases">
        <authorList>
            <person name="Rodriguez Cubillos JULIANA M."/>
            <person name="De Vega J."/>
        </authorList>
    </citation>
    <scope>NUCLEOTIDE SEQUENCE</scope>
</reference>
<name>A0ACB0ILW7_TRIPR</name>
<protein>
    <submittedName>
        <fullName evidence="1">Uncharacterized protein</fullName>
    </submittedName>
</protein>
<accession>A0ACB0ILW7</accession>
<evidence type="ECO:0000313" key="1">
    <source>
        <dbReference type="EMBL" id="CAJ2632923.1"/>
    </source>
</evidence>
<dbReference type="Proteomes" id="UP001177021">
    <property type="component" value="Unassembled WGS sequence"/>
</dbReference>
<comment type="caution">
    <text evidence="1">The sequence shown here is derived from an EMBL/GenBank/DDBJ whole genome shotgun (WGS) entry which is preliminary data.</text>
</comment>
<organism evidence="1 2">
    <name type="scientific">Trifolium pratense</name>
    <name type="common">Red clover</name>
    <dbReference type="NCBI Taxonomy" id="57577"/>
    <lineage>
        <taxon>Eukaryota</taxon>
        <taxon>Viridiplantae</taxon>
        <taxon>Streptophyta</taxon>
        <taxon>Embryophyta</taxon>
        <taxon>Tracheophyta</taxon>
        <taxon>Spermatophyta</taxon>
        <taxon>Magnoliopsida</taxon>
        <taxon>eudicotyledons</taxon>
        <taxon>Gunneridae</taxon>
        <taxon>Pentapetalae</taxon>
        <taxon>rosids</taxon>
        <taxon>fabids</taxon>
        <taxon>Fabales</taxon>
        <taxon>Fabaceae</taxon>
        <taxon>Papilionoideae</taxon>
        <taxon>50 kb inversion clade</taxon>
        <taxon>NPAAA clade</taxon>
        <taxon>Hologalegina</taxon>
        <taxon>IRL clade</taxon>
        <taxon>Trifolieae</taxon>
        <taxon>Trifolium</taxon>
    </lineage>
</organism>
<gene>
    <name evidence="1" type="ORF">MILVUS5_LOCUS4116</name>
</gene>
<proteinExistence type="predicted"/>